<dbReference type="PROSITE" id="PS00198">
    <property type="entry name" value="4FE4S_FER_1"/>
    <property type="match status" value="1"/>
</dbReference>
<dbReference type="EMBL" id="AP019377">
    <property type="protein sequence ID" value="BBH93959.1"/>
    <property type="molecule type" value="Genomic_DNA"/>
</dbReference>
<feature type="binding site" evidence="5">
    <location>
        <position position="661"/>
    </location>
    <ligand>
        <name>[4Fe-4S] cluster</name>
        <dbReference type="ChEBI" id="CHEBI:49883"/>
        <label>1</label>
    </ligand>
</feature>
<dbReference type="InterPro" id="IPR011766">
    <property type="entry name" value="TPP_enzyme_TPP-bd"/>
</dbReference>
<keyword evidence="7" id="KW-0670">Pyruvate</keyword>
<proteinExistence type="predicted"/>
<feature type="binding site" evidence="5">
    <location>
        <position position="614"/>
    </location>
    <ligand>
        <name>[4Fe-4S] cluster</name>
        <dbReference type="ChEBI" id="CHEBI:49883"/>
        <label>1</label>
    </ligand>
</feature>
<dbReference type="SUPFAM" id="SSF54862">
    <property type="entry name" value="4Fe-4S ferredoxins"/>
    <property type="match status" value="1"/>
</dbReference>
<gene>
    <name evidence="7" type="ORF">KTA_21580</name>
</gene>
<evidence type="ECO:0000313" key="7">
    <source>
        <dbReference type="EMBL" id="BBH93959.1"/>
    </source>
</evidence>
<keyword evidence="1 5" id="KW-0479">Metal-binding</keyword>
<evidence type="ECO:0000256" key="2">
    <source>
        <dbReference type="ARBA" id="ARBA00023002"/>
    </source>
</evidence>
<feature type="binding site" evidence="5">
    <location>
        <position position="609"/>
    </location>
    <ligand>
        <name>[4Fe-4S] cluster</name>
        <dbReference type="ChEBI" id="CHEBI:49883"/>
        <label>1</label>
    </ligand>
</feature>
<evidence type="ECO:0000256" key="1">
    <source>
        <dbReference type="ARBA" id="ARBA00022723"/>
    </source>
</evidence>
<dbReference type="InterPro" id="IPR029061">
    <property type="entry name" value="THDP-binding"/>
</dbReference>
<dbReference type="AlphaFoldDB" id="A0A455T3H2"/>
<comment type="cofactor">
    <cofactor evidence="5">
        <name>[4Fe-4S] cluster</name>
        <dbReference type="ChEBI" id="CHEBI:49883"/>
    </cofactor>
    <text evidence="5">Binds 2 [4Fe-4S] clusters. In this family the first cluster has a non-standard and varying [4Fe-4S] binding motif CX(2)CX(2)CX(4-5)CP.</text>
</comment>
<dbReference type="PANTHER" id="PTHR43710:SF7">
    <property type="entry name" value="INDOLEPYRUVATE OXIDOREDUCTASE SUBUNIT IORA"/>
    <property type="match status" value="1"/>
</dbReference>
<dbReference type="GO" id="GO:0051539">
    <property type="term" value="F:4 iron, 4 sulfur cluster binding"/>
    <property type="evidence" value="ECO:0007669"/>
    <property type="project" value="UniProtKB-KW"/>
</dbReference>
<feature type="binding site" evidence="5">
    <location>
        <position position="620"/>
    </location>
    <ligand>
        <name>[4Fe-4S] cluster</name>
        <dbReference type="ChEBI" id="CHEBI:49883"/>
        <label>2</label>
    </ligand>
</feature>
<dbReference type="Gene3D" id="3.30.70.3270">
    <property type="match status" value="1"/>
</dbReference>
<feature type="binding site" evidence="5">
    <location>
        <position position="651"/>
    </location>
    <ligand>
        <name>[4Fe-4S] cluster</name>
        <dbReference type="ChEBI" id="CHEBI:49883"/>
        <label>2</label>
    </ligand>
</feature>
<name>A0A455T3H2_9CHLR</name>
<organism evidence="7">
    <name type="scientific">Thermogemmatispora argillosa</name>
    <dbReference type="NCBI Taxonomy" id="2045280"/>
    <lineage>
        <taxon>Bacteria</taxon>
        <taxon>Bacillati</taxon>
        <taxon>Chloroflexota</taxon>
        <taxon>Ktedonobacteria</taxon>
        <taxon>Thermogemmatisporales</taxon>
        <taxon>Thermogemmatisporaceae</taxon>
        <taxon>Thermogemmatispora</taxon>
    </lineage>
</organism>
<dbReference type="GO" id="GO:0046872">
    <property type="term" value="F:metal ion binding"/>
    <property type="evidence" value="ECO:0007669"/>
    <property type="project" value="UniProtKB-KW"/>
</dbReference>
<dbReference type="CDD" id="cd07034">
    <property type="entry name" value="TPP_PYR_PFOR_IOR-alpha_like"/>
    <property type="match status" value="1"/>
</dbReference>
<feature type="domain" description="4Fe-4S ferredoxin-type" evidence="6">
    <location>
        <begin position="642"/>
        <end position="671"/>
    </location>
</feature>
<dbReference type="PROSITE" id="PS51379">
    <property type="entry name" value="4FE4S_FER_2"/>
    <property type="match status" value="1"/>
</dbReference>
<dbReference type="SUPFAM" id="SSF52518">
    <property type="entry name" value="Thiamin diphosphate-binding fold (THDP-binding)"/>
    <property type="match status" value="2"/>
</dbReference>
<dbReference type="PIRSF" id="PIRSF006439">
    <property type="entry name" value="Indolepyruvate_ferr_oxidored"/>
    <property type="match status" value="1"/>
</dbReference>
<dbReference type="Gene3D" id="3.40.50.970">
    <property type="match status" value="2"/>
</dbReference>
<dbReference type="InterPro" id="IPR017896">
    <property type="entry name" value="4Fe4S_Fe-S-bd"/>
</dbReference>
<evidence type="ECO:0000259" key="6">
    <source>
        <dbReference type="PROSITE" id="PS51379"/>
    </source>
</evidence>
<keyword evidence="4 5" id="KW-0411">Iron-sulfur</keyword>
<feature type="binding site" evidence="5">
    <location>
        <position position="657"/>
    </location>
    <ligand>
        <name>[4Fe-4S] cluster</name>
        <dbReference type="ChEBI" id="CHEBI:49883"/>
        <label>2</label>
    </ligand>
</feature>
<evidence type="ECO:0000256" key="4">
    <source>
        <dbReference type="ARBA" id="ARBA00023014"/>
    </source>
</evidence>
<feature type="binding site" evidence="5">
    <location>
        <position position="654"/>
    </location>
    <ligand>
        <name>[4Fe-4S] cluster</name>
        <dbReference type="ChEBI" id="CHEBI:49883"/>
        <label>2</label>
    </ligand>
</feature>
<feature type="binding site" evidence="5">
    <location>
        <position position="603"/>
    </location>
    <ligand>
        <name>[4Fe-4S] cluster</name>
        <dbReference type="ChEBI" id="CHEBI:49883"/>
        <label>1</label>
    </ligand>
</feature>
<keyword evidence="3 5" id="KW-0408">Iron</keyword>
<accession>A0A455T3H2</accession>
<sequence>MNRLTAPGKRLFLSGDEAVARAALEAGVHVATGYPGNPGGGALAALMPLAARYGLAAEWSVNEKVALEVATGAAWAGKKSLVTMKMSGLNVLADSLLSIAHSGVNGALVIYAVDDVGVFYGMVEQDSRYYARLASLPLLMPANPEEAYTMTLLAFRVSTLTGAPVMVLGTTAVAAAQSWIRVAPLERPPVETAVDFRRDLARFTKAVPQWCREQHAAALARLQRAGSLLSVANRCEEPDDAWVRATPSQARRVGVVVAGVSAGYLAEIRLRLRARAPLAVFKLGVVNPLPEEELRAFLAPLDAVLVLEELEPLIETQVAALVAEHGLQLRLFGKRNGLLPRVGEYDLALVARALAALLAAADYHEAAAEARALADQMTQTVAPPSTTAPASVTAPLARTLEFCPGCPHRMTYYALRRALLLAGYQPDEVITTGDIGCTILGMHAPLSVCWTEVSMGASIGIAQGLKYAGIARPVVAAMGDSTFFHGGIAGLLNAVQSGVRLTLLLLDNGLTAMTGQQPNPGSWHDGAGRPERPRADIETIVRGCGVTFVRTVNPYDLEATVATLREALDCSGVAVVIARAPCTVPGRLLPGHTAPFQVDQALCCAGRGCEELPCYYQVGCPAVVLSSADEDAERRTSAEHTARVHIDALSCVACGLCAAACPFGAIRPLESATSTEGETKALAWPSLLVQE</sequence>
<dbReference type="InterPro" id="IPR017721">
    <property type="entry name" value="IorA"/>
</dbReference>
<protein>
    <submittedName>
        <fullName evidence="7">Indolepyruvate ferredoxin oxidoreductase subunit alpha</fullName>
    </submittedName>
</protein>
<dbReference type="InterPro" id="IPR002880">
    <property type="entry name" value="Pyrv_Fd/Flavodoxin_OxRdtase_N"/>
</dbReference>
<dbReference type="CDD" id="cd02008">
    <property type="entry name" value="TPP_IOR_alpha"/>
    <property type="match status" value="1"/>
</dbReference>
<evidence type="ECO:0000256" key="3">
    <source>
        <dbReference type="ARBA" id="ARBA00023004"/>
    </source>
</evidence>
<dbReference type="Pfam" id="PF00037">
    <property type="entry name" value="Fer4"/>
    <property type="match status" value="1"/>
</dbReference>
<dbReference type="Pfam" id="PF02775">
    <property type="entry name" value="TPP_enzyme_C"/>
    <property type="match status" value="1"/>
</dbReference>
<dbReference type="GO" id="GO:0043805">
    <property type="term" value="F:indolepyruvate ferredoxin oxidoreductase activity"/>
    <property type="evidence" value="ECO:0007669"/>
    <property type="project" value="InterPro"/>
</dbReference>
<reference evidence="7" key="1">
    <citation type="submission" date="2018-12" db="EMBL/GenBank/DDBJ databases">
        <title>Novel natural products biosynthetic potential of the class Ktedonobacteria.</title>
        <authorList>
            <person name="Zheng Y."/>
            <person name="Saitou A."/>
            <person name="Wang C.M."/>
            <person name="Toyoda A."/>
            <person name="Minakuchi Y."/>
            <person name="Sekiguchi Y."/>
            <person name="Ueda K."/>
            <person name="Takano H."/>
            <person name="Sakai Y."/>
            <person name="Yokota A."/>
            <person name="Yabe S."/>
        </authorList>
    </citation>
    <scope>NUCLEOTIDE SEQUENCE</scope>
    <source>
        <strain evidence="7">A3-2</strain>
    </source>
</reference>
<keyword evidence="2" id="KW-0560">Oxidoreductase</keyword>
<dbReference type="Pfam" id="PF01855">
    <property type="entry name" value="POR_N"/>
    <property type="match status" value="1"/>
</dbReference>
<dbReference type="GO" id="GO:0030976">
    <property type="term" value="F:thiamine pyrophosphate binding"/>
    <property type="evidence" value="ECO:0007669"/>
    <property type="project" value="InterPro"/>
</dbReference>
<evidence type="ECO:0000256" key="5">
    <source>
        <dbReference type="PIRSR" id="PIRSR006439-50"/>
    </source>
</evidence>
<keyword evidence="5" id="KW-0004">4Fe-4S</keyword>
<dbReference type="PANTHER" id="PTHR43710">
    <property type="entry name" value="2-HYDROXYACYL-COA LYASE"/>
    <property type="match status" value="1"/>
</dbReference>
<dbReference type="InterPro" id="IPR017900">
    <property type="entry name" value="4Fe4S_Fe_S_CS"/>
</dbReference>
<dbReference type="InterPro" id="IPR045025">
    <property type="entry name" value="HACL1-like"/>
</dbReference>